<feature type="compositionally biased region" description="Basic and acidic residues" evidence="3">
    <location>
        <begin position="217"/>
        <end position="230"/>
    </location>
</feature>
<protein>
    <recommendedName>
        <fullName evidence="2">Protein LTV1 homolog</fullName>
    </recommendedName>
</protein>
<name>A0AAN8PVQ2_PATCE</name>
<dbReference type="EMBL" id="JAZGQO010000008">
    <property type="protein sequence ID" value="KAK6180101.1"/>
    <property type="molecule type" value="Genomic_DNA"/>
</dbReference>
<dbReference type="PANTHER" id="PTHR21531">
    <property type="entry name" value="LOW-TEMPERATURE VIABILITY PROTEIN LTV1-RELATED"/>
    <property type="match status" value="1"/>
</dbReference>
<dbReference type="GO" id="GO:0000056">
    <property type="term" value="P:ribosomal small subunit export from nucleus"/>
    <property type="evidence" value="ECO:0007669"/>
    <property type="project" value="TreeGrafter"/>
</dbReference>
<dbReference type="GO" id="GO:0005829">
    <property type="term" value="C:cytosol"/>
    <property type="evidence" value="ECO:0007669"/>
    <property type="project" value="TreeGrafter"/>
</dbReference>
<dbReference type="GO" id="GO:0030688">
    <property type="term" value="C:preribosome, small subunit precursor"/>
    <property type="evidence" value="ECO:0007669"/>
    <property type="project" value="TreeGrafter"/>
</dbReference>
<dbReference type="Pfam" id="PF04180">
    <property type="entry name" value="LTV"/>
    <property type="match status" value="1"/>
</dbReference>
<feature type="compositionally biased region" description="Acidic residues" evidence="3">
    <location>
        <begin position="203"/>
        <end position="216"/>
    </location>
</feature>
<evidence type="ECO:0000256" key="2">
    <source>
        <dbReference type="ARBA" id="ARBA00021561"/>
    </source>
</evidence>
<dbReference type="Proteomes" id="UP001347796">
    <property type="component" value="Unassembled WGS sequence"/>
</dbReference>
<reference evidence="4 5" key="1">
    <citation type="submission" date="2024-01" db="EMBL/GenBank/DDBJ databases">
        <title>The genome of the rayed Mediterranean limpet Patella caerulea (Linnaeus, 1758).</title>
        <authorList>
            <person name="Anh-Thu Weber A."/>
            <person name="Halstead-Nussloch G."/>
        </authorList>
    </citation>
    <scope>NUCLEOTIDE SEQUENCE [LARGE SCALE GENOMIC DNA]</scope>
    <source>
        <strain evidence="4">AATW-2023a</strain>
        <tissue evidence="4">Whole specimen</tissue>
    </source>
</reference>
<proteinExistence type="inferred from homology"/>
<gene>
    <name evidence="4" type="ORF">SNE40_012311</name>
</gene>
<dbReference type="GO" id="GO:0005634">
    <property type="term" value="C:nucleus"/>
    <property type="evidence" value="ECO:0007669"/>
    <property type="project" value="TreeGrafter"/>
</dbReference>
<accession>A0AAN8PVQ2</accession>
<evidence type="ECO:0000313" key="4">
    <source>
        <dbReference type="EMBL" id="KAK6180101.1"/>
    </source>
</evidence>
<dbReference type="GO" id="GO:0042274">
    <property type="term" value="P:ribosomal small subunit biogenesis"/>
    <property type="evidence" value="ECO:0007669"/>
    <property type="project" value="InterPro"/>
</dbReference>
<dbReference type="AlphaFoldDB" id="A0AAN8PVQ2"/>
<comment type="similarity">
    <text evidence="1">Belongs to the LTV1 family.</text>
</comment>
<comment type="caution">
    <text evidence="4">The sequence shown here is derived from an EMBL/GenBank/DDBJ whole genome shotgun (WGS) entry which is preliminary data.</text>
</comment>
<feature type="region of interest" description="Disordered" evidence="3">
    <location>
        <begin position="174"/>
        <end position="230"/>
    </location>
</feature>
<feature type="region of interest" description="Disordered" evidence="3">
    <location>
        <begin position="82"/>
        <end position="124"/>
    </location>
</feature>
<dbReference type="PANTHER" id="PTHR21531:SF0">
    <property type="entry name" value="PROTEIN LTV1 HOMOLOG"/>
    <property type="match status" value="1"/>
</dbReference>
<evidence type="ECO:0000256" key="3">
    <source>
        <dbReference type="SAM" id="MobiDB-lite"/>
    </source>
</evidence>
<evidence type="ECO:0000256" key="1">
    <source>
        <dbReference type="ARBA" id="ARBA00009078"/>
    </source>
</evidence>
<sequence length="466" mass="53808">MPKKKFIDKKNSVTFTLVHRSQRDPLIANDRATSHVLLPIDNKESRKEEERKFGVFYEDEYNYLQHLRDANEISELEPVERTRIHKSDLKKDKVAAQKEGEGSKEQNEEEKNQDKPNISLPSSVFASTLEAKTGLLNKAAPRKGPLLEWDPDIVAALDDDFDYDDEENILDDDFITKANAPVEGEEEMVLGRGFNDGDGSDIASDEADMFSDDDDDSKERDEFEKEETKSRFTNYSMTSSVIRRNEGLTLLDDRFEKFYEQYYDEEIGALDEEDIDGTVSTKSALMKQILKEFKAEQKEKSRKLKEVIDEAEIKITEDDIESGDEDMIDLVIEEPKEKWDCESIISTYSNLYNHPKLISEPSNKERKIKLTSRLGIPVDSLGLPGLTRRQIEKEMRESRRADTASTYRPKGETLEEKKIRKQAIKEERKTRRLEKKTNKVAFNAEKLKQEKDLINVQKNVQGIKLS</sequence>
<dbReference type="InterPro" id="IPR007307">
    <property type="entry name" value="Ltv1"/>
</dbReference>
<keyword evidence="5" id="KW-1185">Reference proteome</keyword>
<organism evidence="4 5">
    <name type="scientific">Patella caerulea</name>
    <name type="common">Rayed Mediterranean limpet</name>
    <dbReference type="NCBI Taxonomy" id="87958"/>
    <lineage>
        <taxon>Eukaryota</taxon>
        <taxon>Metazoa</taxon>
        <taxon>Spiralia</taxon>
        <taxon>Lophotrochozoa</taxon>
        <taxon>Mollusca</taxon>
        <taxon>Gastropoda</taxon>
        <taxon>Patellogastropoda</taxon>
        <taxon>Patelloidea</taxon>
        <taxon>Patellidae</taxon>
        <taxon>Patella</taxon>
    </lineage>
</organism>
<feature type="compositionally biased region" description="Polar residues" evidence="3">
    <location>
        <begin position="115"/>
        <end position="124"/>
    </location>
</feature>
<evidence type="ECO:0000313" key="5">
    <source>
        <dbReference type="Proteomes" id="UP001347796"/>
    </source>
</evidence>
<feature type="compositionally biased region" description="Basic and acidic residues" evidence="3">
    <location>
        <begin position="82"/>
        <end position="114"/>
    </location>
</feature>